<feature type="compositionally biased region" description="Basic residues" evidence="1">
    <location>
        <begin position="175"/>
        <end position="189"/>
    </location>
</feature>
<name>A0A9Q8MTI9_9LACO</name>
<dbReference type="Proteomes" id="UP000784700">
    <property type="component" value="Unassembled WGS sequence"/>
</dbReference>
<evidence type="ECO:0000256" key="1">
    <source>
        <dbReference type="SAM" id="MobiDB-lite"/>
    </source>
</evidence>
<dbReference type="EMBL" id="QUBG01000005">
    <property type="protein sequence ID" value="TPR43530.1"/>
    <property type="molecule type" value="Genomic_DNA"/>
</dbReference>
<sequence>MKGCICHLFIKKISFKQKRLGEFYLDRKTIEETVEENRSSKKPLAKISQESDDGLLINGHDYEIIKNVENCFDLEIFKQQYNPIFSKYNYIVGDYAYGVLRLKGFLKDDAKVPPQYQYSSIEDYIYEYANVGAKYFVINNLEAKNNFRNSHFSKKRRNPRRKRKNRNHNFEEKVTKHKKPINKRKHMRITKSDGKGKRHFTIKQGD</sequence>
<proteinExistence type="predicted"/>
<reference evidence="2" key="1">
    <citation type="submission" date="2018-08" db="EMBL/GenBank/DDBJ databases">
        <title>Comparative genomics of wild bee and flower associated Lactobacillus reveals potential adaptation to the bee host.</title>
        <authorList>
            <person name="Vuong H.Q."/>
            <person name="Mcfrederick Q.S."/>
        </authorList>
    </citation>
    <scope>NUCLEOTIDE SEQUENCE</scope>
    <source>
        <strain evidence="2">HV_63</strain>
    </source>
</reference>
<feature type="compositionally biased region" description="Basic residues" evidence="1">
    <location>
        <begin position="196"/>
        <end position="206"/>
    </location>
</feature>
<feature type="region of interest" description="Disordered" evidence="1">
    <location>
        <begin position="149"/>
        <end position="206"/>
    </location>
</feature>
<dbReference type="AlphaFoldDB" id="A0A9Q8MTI9"/>
<dbReference type="InterPro" id="IPR009370">
    <property type="entry name" value="YutD-like"/>
</dbReference>
<accession>A0A9Q8MTI9</accession>
<dbReference type="Gene3D" id="3.50.4.20">
    <property type="match status" value="1"/>
</dbReference>
<comment type="caution">
    <text evidence="2">The sequence shown here is derived from an EMBL/GenBank/DDBJ whole genome shotgun (WGS) entry which is preliminary data.</text>
</comment>
<dbReference type="Pfam" id="PF06265">
    <property type="entry name" value="YutD-like"/>
    <property type="match status" value="1"/>
</dbReference>
<protein>
    <submittedName>
        <fullName evidence="2">DUF1027 domain-containing protein</fullName>
    </submittedName>
</protein>
<evidence type="ECO:0000313" key="2">
    <source>
        <dbReference type="EMBL" id="TPR43530.1"/>
    </source>
</evidence>
<feature type="compositionally biased region" description="Basic residues" evidence="1">
    <location>
        <begin position="151"/>
        <end position="167"/>
    </location>
</feature>
<gene>
    <name evidence="2" type="ORF">DY130_05815</name>
</gene>
<evidence type="ECO:0000313" key="3">
    <source>
        <dbReference type="Proteomes" id="UP000784700"/>
    </source>
</evidence>
<dbReference type="InterPro" id="IPR038141">
    <property type="entry name" value="YutD-like_sf"/>
</dbReference>
<organism evidence="2 3">
    <name type="scientific">Apilactobacillus micheneri</name>
    <dbReference type="NCBI Taxonomy" id="1899430"/>
    <lineage>
        <taxon>Bacteria</taxon>
        <taxon>Bacillati</taxon>
        <taxon>Bacillota</taxon>
        <taxon>Bacilli</taxon>
        <taxon>Lactobacillales</taxon>
        <taxon>Lactobacillaceae</taxon>
        <taxon>Apilactobacillus</taxon>
    </lineage>
</organism>